<dbReference type="CDD" id="cd03801">
    <property type="entry name" value="GT4_PimA-like"/>
    <property type="match status" value="1"/>
</dbReference>
<evidence type="ECO:0000313" key="5">
    <source>
        <dbReference type="Proteomes" id="UP001501074"/>
    </source>
</evidence>
<dbReference type="InterPro" id="IPR028098">
    <property type="entry name" value="Glyco_trans_4-like_N"/>
</dbReference>
<dbReference type="Gene3D" id="3.40.50.2000">
    <property type="entry name" value="Glycogen Phosphorylase B"/>
    <property type="match status" value="2"/>
</dbReference>
<dbReference type="PANTHER" id="PTHR45947">
    <property type="entry name" value="SULFOQUINOVOSYL TRANSFERASE SQD2"/>
    <property type="match status" value="1"/>
</dbReference>
<protein>
    <submittedName>
        <fullName evidence="4">Glycosyltransferase</fullName>
    </submittedName>
</protein>
<dbReference type="Pfam" id="PF13692">
    <property type="entry name" value="Glyco_trans_1_4"/>
    <property type="match status" value="1"/>
</dbReference>
<evidence type="ECO:0000259" key="3">
    <source>
        <dbReference type="Pfam" id="PF13579"/>
    </source>
</evidence>
<dbReference type="Proteomes" id="UP001501074">
    <property type="component" value="Unassembled WGS sequence"/>
</dbReference>
<dbReference type="RefSeq" id="WP_231489469.1">
    <property type="nucleotide sequence ID" value="NZ_BAAAZO010000007.1"/>
</dbReference>
<dbReference type="InterPro" id="IPR050194">
    <property type="entry name" value="Glycosyltransferase_grp1"/>
</dbReference>
<keyword evidence="1" id="KW-0328">Glycosyltransferase</keyword>
<proteinExistence type="predicted"/>
<dbReference type="Pfam" id="PF13579">
    <property type="entry name" value="Glyco_trans_4_4"/>
    <property type="match status" value="1"/>
</dbReference>
<dbReference type="EMBL" id="BAAAZO010000007">
    <property type="protein sequence ID" value="GAA3620678.1"/>
    <property type="molecule type" value="Genomic_DNA"/>
</dbReference>
<gene>
    <name evidence="4" type="ORF">GCM10022223_41940</name>
</gene>
<dbReference type="SUPFAM" id="SSF53756">
    <property type="entry name" value="UDP-Glycosyltransferase/glycogen phosphorylase"/>
    <property type="match status" value="1"/>
</dbReference>
<reference evidence="5" key="1">
    <citation type="journal article" date="2019" name="Int. J. Syst. Evol. Microbiol.">
        <title>The Global Catalogue of Microorganisms (GCM) 10K type strain sequencing project: providing services to taxonomists for standard genome sequencing and annotation.</title>
        <authorList>
            <consortium name="The Broad Institute Genomics Platform"/>
            <consortium name="The Broad Institute Genome Sequencing Center for Infectious Disease"/>
            <person name="Wu L."/>
            <person name="Ma J."/>
        </authorList>
    </citation>
    <scope>NUCLEOTIDE SEQUENCE [LARGE SCALE GENOMIC DNA]</scope>
    <source>
        <strain evidence="5">JCM 16902</strain>
    </source>
</reference>
<keyword evidence="2" id="KW-0808">Transferase</keyword>
<evidence type="ECO:0000256" key="1">
    <source>
        <dbReference type="ARBA" id="ARBA00022676"/>
    </source>
</evidence>
<dbReference type="PANTHER" id="PTHR45947:SF3">
    <property type="entry name" value="SULFOQUINOVOSYL TRANSFERASE SQD2"/>
    <property type="match status" value="1"/>
</dbReference>
<feature type="domain" description="Glycosyltransferase subfamily 4-like N-terminal" evidence="3">
    <location>
        <begin position="21"/>
        <end position="161"/>
    </location>
</feature>
<accession>A0ABP6ZVQ5</accession>
<evidence type="ECO:0000313" key="4">
    <source>
        <dbReference type="EMBL" id="GAA3620678.1"/>
    </source>
</evidence>
<keyword evidence="5" id="KW-1185">Reference proteome</keyword>
<organism evidence="4 5">
    <name type="scientific">Kineosporia mesophila</name>
    <dbReference type="NCBI Taxonomy" id="566012"/>
    <lineage>
        <taxon>Bacteria</taxon>
        <taxon>Bacillati</taxon>
        <taxon>Actinomycetota</taxon>
        <taxon>Actinomycetes</taxon>
        <taxon>Kineosporiales</taxon>
        <taxon>Kineosporiaceae</taxon>
        <taxon>Kineosporia</taxon>
    </lineage>
</organism>
<sequence>MTATDYDVCVAVNYYAPYVSGLTEVARVVAEGLVSRGLRVAVVACRHETGLPARETIAGVDVYRTPVVATIGRGLVSPSFATTVRAVARRSRLLHLHLPMLEAGLITSLVRSTPVVSTHHIDLWLPPGRVNRIATRAVEHSVRAALRRSSAAVVNSGDQARASDMWPTLQSMPWVSIPPPCIDRGEGRASYRTSPGLHIGFLGRIVPDKGIQYLVKAFAGISDPGARLLIGGDHAGVAGGSVIEMVAAAAAADPRIRILGLLRGQELADFYASIDVFALPSVAESFGIVQAEAMMRSIPCVTTDLPGGRYPVQATGFGKIVPPAQPEPLREAILSLAGLDPARRAAGAASATEQFSVQSCLHRYATLFEAVLARSPGRPLPAGEWQPPSHQITLN</sequence>
<name>A0ABP6ZVQ5_9ACTN</name>
<evidence type="ECO:0000256" key="2">
    <source>
        <dbReference type="ARBA" id="ARBA00022679"/>
    </source>
</evidence>
<comment type="caution">
    <text evidence="4">The sequence shown here is derived from an EMBL/GenBank/DDBJ whole genome shotgun (WGS) entry which is preliminary data.</text>
</comment>